<feature type="domain" description="Integrase catalytic" evidence="1">
    <location>
        <begin position="1"/>
        <end position="180"/>
    </location>
</feature>
<comment type="caution">
    <text evidence="2">The sequence shown here is derived from an EMBL/GenBank/DDBJ whole genome shotgun (WGS) entry which is preliminary data.</text>
</comment>
<dbReference type="InterPro" id="IPR040676">
    <property type="entry name" value="DUF5641"/>
</dbReference>
<accession>A0A6V7XBT5</accession>
<dbReference type="GO" id="GO:0015074">
    <property type="term" value="P:DNA integration"/>
    <property type="evidence" value="ECO:0007669"/>
    <property type="project" value="InterPro"/>
</dbReference>
<dbReference type="InterPro" id="IPR012337">
    <property type="entry name" value="RNaseH-like_sf"/>
</dbReference>
<dbReference type="PANTHER" id="PTHR47331:SF1">
    <property type="entry name" value="GAG-LIKE PROTEIN"/>
    <property type="match status" value="1"/>
</dbReference>
<evidence type="ECO:0000313" key="2">
    <source>
        <dbReference type="EMBL" id="CAD2196713.1"/>
    </source>
</evidence>
<dbReference type="GO" id="GO:0003676">
    <property type="term" value="F:nucleic acid binding"/>
    <property type="evidence" value="ECO:0007669"/>
    <property type="project" value="InterPro"/>
</dbReference>
<protein>
    <recommendedName>
        <fullName evidence="1">Integrase catalytic domain-containing protein</fullName>
    </recommendedName>
</protein>
<dbReference type="PANTHER" id="PTHR47331">
    <property type="entry name" value="PHD-TYPE DOMAIN-CONTAINING PROTEIN"/>
    <property type="match status" value="1"/>
</dbReference>
<dbReference type="EMBL" id="CAJEWN010001349">
    <property type="protein sequence ID" value="CAD2196713.1"/>
    <property type="molecule type" value="Genomic_DNA"/>
</dbReference>
<dbReference type="OrthoDB" id="2275149at2759"/>
<evidence type="ECO:0000259" key="1">
    <source>
        <dbReference type="PROSITE" id="PS50994"/>
    </source>
</evidence>
<dbReference type="AlphaFoldDB" id="A0A6V7XBT5"/>
<dbReference type="InterPro" id="IPR001584">
    <property type="entry name" value="Integrase_cat-core"/>
</dbReference>
<evidence type="ECO:0000313" key="3">
    <source>
        <dbReference type="Proteomes" id="UP000580250"/>
    </source>
</evidence>
<name>A0A6V7XBT5_MELEN</name>
<gene>
    <name evidence="2" type="ORF">MENT_LOCUS49897</name>
</gene>
<dbReference type="SUPFAM" id="SSF53098">
    <property type="entry name" value="Ribonuclease H-like"/>
    <property type="match status" value="1"/>
</dbReference>
<dbReference type="Pfam" id="PF18701">
    <property type="entry name" value="DUF5641"/>
    <property type="match status" value="1"/>
</dbReference>
<organism evidence="2 3">
    <name type="scientific">Meloidogyne enterolobii</name>
    <name type="common">Root-knot nematode worm</name>
    <name type="synonym">Meloidogyne mayaguensis</name>
    <dbReference type="NCBI Taxonomy" id="390850"/>
    <lineage>
        <taxon>Eukaryota</taxon>
        <taxon>Metazoa</taxon>
        <taxon>Ecdysozoa</taxon>
        <taxon>Nematoda</taxon>
        <taxon>Chromadorea</taxon>
        <taxon>Rhabditida</taxon>
        <taxon>Tylenchina</taxon>
        <taxon>Tylenchomorpha</taxon>
        <taxon>Tylenchoidea</taxon>
        <taxon>Meloidogynidae</taxon>
        <taxon>Meloidogyninae</taxon>
        <taxon>Meloidogyne</taxon>
    </lineage>
</organism>
<sequence length="304" mass="34991">MARPFCYCGIDYFGPINVKGQNVVKKVYGALFTCLTIRAIHIELVEDVSTKSFIQAYRRFVARRGTPSIIASDNATNFTMGSKIIKELNKELIFSQEVQEMIKYQGTEWKFITPRNPREGGAWERMIGITKTAMKRSIGKSLLTDTELSTLFCELEAIVNSRPLTYQSDREPGRVIRPVDFLIPYDNAEIIFPQQSSEKDEDYVPPNLENKEINKELKFIQLHLNKFWNIWHNSYLTSLRERVNKSSNETLVPQIGEIVIVEQSEAPRSVWKLGKIIELIKGRDNIIRTAKIQINKKIFLGVLT</sequence>
<dbReference type="Gene3D" id="3.30.420.10">
    <property type="entry name" value="Ribonuclease H-like superfamily/Ribonuclease H"/>
    <property type="match status" value="1"/>
</dbReference>
<dbReference type="Proteomes" id="UP000580250">
    <property type="component" value="Unassembled WGS sequence"/>
</dbReference>
<proteinExistence type="predicted"/>
<dbReference type="InterPro" id="IPR036397">
    <property type="entry name" value="RNaseH_sf"/>
</dbReference>
<dbReference type="PROSITE" id="PS50994">
    <property type="entry name" value="INTEGRASE"/>
    <property type="match status" value="1"/>
</dbReference>
<reference evidence="2 3" key="1">
    <citation type="submission" date="2020-08" db="EMBL/GenBank/DDBJ databases">
        <authorList>
            <person name="Koutsovoulos G."/>
            <person name="Danchin GJ E."/>
        </authorList>
    </citation>
    <scope>NUCLEOTIDE SEQUENCE [LARGE SCALE GENOMIC DNA]</scope>
</reference>